<dbReference type="InterPro" id="IPR013818">
    <property type="entry name" value="Lipase"/>
</dbReference>
<dbReference type="Gene3D" id="3.40.50.1820">
    <property type="entry name" value="alpha/beta hydrolase"/>
    <property type="match status" value="1"/>
</dbReference>
<dbReference type="SUPFAM" id="SSF53474">
    <property type="entry name" value="alpha/beta-Hydrolases"/>
    <property type="match status" value="1"/>
</dbReference>
<dbReference type="GO" id="GO:0016298">
    <property type="term" value="F:lipase activity"/>
    <property type="evidence" value="ECO:0007669"/>
    <property type="project" value="InterPro"/>
</dbReference>
<evidence type="ECO:0000256" key="4">
    <source>
        <dbReference type="RuleBase" id="RU004262"/>
    </source>
</evidence>
<comment type="similarity">
    <text evidence="2 4">Belongs to the AB hydrolase superfamily. Lipase family.</text>
</comment>
<dbReference type="PANTHER" id="PTHR11610:SF173">
    <property type="entry name" value="LIPASE DOMAIN-CONTAINING PROTEIN-RELATED"/>
    <property type="match status" value="1"/>
</dbReference>
<gene>
    <name evidence="6" type="ORF">NQ314_019900</name>
</gene>
<reference evidence="6" key="1">
    <citation type="journal article" date="2023" name="Insect Mol. Biol.">
        <title>Genome sequencing provides insights into the evolution of gene families encoding plant cell wall-degrading enzymes in longhorned beetles.</title>
        <authorList>
            <person name="Shin N.R."/>
            <person name="Okamura Y."/>
            <person name="Kirsch R."/>
            <person name="Pauchet Y."/>
        </authorList>
    </citation>
    <scope>NUCLEOTIDE SEQUENCE</scope>
    <source>
        <strain evidence="6">RBIC_L_NR</strain>
    </source>
</reference>
<evidence type="ECO:0000259" key="5">
    <source>
        <dbReference type="Pfam" id="PF00151"/>
    </source>
</evidence>
<name>A0AAV8WMX2_9CUCU</name>
<dbReference type="Proteomes" id="UP001162156">
    <property type="component" value="Unassembled WGS sequence"/>
</dbReference>
<dbReference type="EMBL" id="JANEYF010005580">
    <property type="protein sequence ID" value="KAJ8927622.1"/>
    <property type="molecule type" value="Genomic_DNA"/>
</dbReference>
<evidence type="ECO:0000256" key="3">
    <source>
        <dbReference type="ARBA" id="ARBA00022525"/>
    </source>
</evidence>
<sequence>MRTTISIVNAETQFASIFYINSSFTVDWNLTPPLESASINKAHSIGLAVADFIATIFNKTGETYLDIHLVGISLGCEVAASAARHVSELSGRKINRITGLDPTYYLINDGGDLRKLSAKNADFVDVVHTNLSKRTGELEQIGHVDFYVDDLGDNCNTKGKYSIKCDPLKSITLFAKSVNSNDIKAKKCDSLEDFREGVCENKEQVTFGEMVDKNVRGKYFLKY</sequence>
<keyword evidence="3" id="KW-0964">Secreted</keyword>
<dbReference type="GO" id="GO:0005615">
    <property type="term" value="C:extracellular space"/>
    <property type="evidence" value="ECO:0007669"/>
    <property type="project" value="TreeGrafter"/>
</dbReference>
<accession>A0AAV8WMX2</accession>
<dbReference type="PANTHER" id="PTHR11610">
    <property type="entry name" value="LIPASE"/>
    <property type="match status" value="1"/>
</dbReference>
<dbReference type="Pfam" id="PF00151">
    <property type="entry name" value="Lipase"/>
    <property type="match status" value="1"/>
</dbReference>
<dbReference type="InterPro" id="IPR000734">
    <property type="entry name" value="TAG_lipase"/>
</dbReference>
<evidence type="ECO:0000256" key="1">
    <source>
        <dbReference type="ARBA" id="ARBA00004613"/>
    </source>
</evidence>
<feature type="domain" description="Lipase" evidence="5">
    <location>
        <begin position="26"/>
        <end position="201"/>
    </location>
</feature>
<evidence type="ECO:0000256" key="2">
    <source>
        <dbReference type="ARBA" id="ARBA00010701"/>
    </source>
</evidence>
<comment type="subcellular location">
    <subcellularLocation>
        <location evidence="1">Secreted</location>
    </subcellularLocation>
</comment>
<dbReference type="GO" id="GO:0016042">
    <property type="term" value="P:lipid catabolic process"/>
    <property type="evidence" value="ECO:0007669"/>
    <property type="project" value="TreeGrafter"/>
</dbReference>
<dbReference type="InterPro" id="IPR029058">
    <property type="entry name" value="AB_hydrolase_fold"/>
</dbReference>
<organism evidence="6 7">
    <name type="scientific">Rhamnusium bicolor</name>
    <dbReference type="NCBI Taxonomy" id="1586634"/>
    <lineage>
        <taxon>Eukaryota</taxon>
        <taxon>Metazoa</taxon>
        <taxon>Ecdysozoa</taxon>
        <taxon>Arthropoda</taxon>
        <taxon>Hexapoda</taxon>
        <taxon>Insecta</taxon>
        <taxon>Pterygota</taxon>
        <taxon>Neoptera</taxon>
        <taxon>Endopterygota</taxon>
        <taxon>Coleoptera</taxon>
        <taxon>Polyphaga</taxon>
        <taxon>Cucujiformia</taxon>
        <taxon>Chrysomeloidea</taxon>
        <taxon>Cerambycidae</taxon>
        <taxon>Lepturinae</taxon>
        <taxon>Rhagiini</taxon>
        <taxon>Rhamnusium</taxon>
    </lineage>
</organism>
<protein>
    <recommendedName>
        <fullName evidence="5">Lipase domain-containing protein</fullName>
    </recommendedName>
</protein>
<evidence type="ECO:0000313" key="6">
    <source>
        <dbReference type="EMBL" id="KAJ8927622.1"/>
    </source>
</evidence>
<keyword evidence="7" id="KW-1185">Reference proteome</keyword>
<comment type="caution">
    <text evidence="6">The sequence shown here is derived from an EMBL/GenBank/DDBJ whole genome shotgun (WGS) entry which is preliminary data.</text>
</comment>
<dbReference type="AlphaFoldDB" id="A0AAV8WMX2"/>
<dbReference type="GO" id="GO:0017171">
    <property type="term" value="F:serine hydrolase activity"/>
    <property type="evidence" value="ECO:0007669"/>
    <property type="project" value="TreeGrafter"/>
</dbReference>
<proteinExistence type="inferred from homology"/>
<evidence type="ECO:0000313" key="7">
    <source>
        <dbReference type="Proteomes" id="UP001162156"/>
    </source>
</evidence>